<feature type="active site" evidence="5">
    <location>
        <position position="48"/>
    </location>
</feature>
<evidence type="ECO:0000256" key="3">
    <source>
        <dbReference type="ARBA" id="ARBA00022801"/>
    </source>
</evidence>
<feature type="domain" description="Acylphosphatase-like" evidence="7">
    <location>
        <begin position="15"/>
        <end position="105"/>
    </location>
</feature>
<dbReference type="Proteomes" id="UP000494165">
    <property type="component" value="Unassembled WGS sequence"/>
</dbReference>
<dbReference type="Pfam" id="PF00708">
    <property type="entry name" value="Acylphosphatase"/>
    <property type="match status" value="1"/>
</dbReference>
<evidence type="ECO:0000256" key="2">
    <source>
        <dbReference type="ARBA" id="ARBA00012150"/>
    </source>
</evidence>
<dbReference type="OrthoDB" id="7961613at2759"/>
<dbReference type="Gene3D" id="3.30.70.100">
    <property type="match status" value="1"/>
</dbReference>
<dbReference type="PROSITE" id="PS51160">
    <property type="entry name" value="ACYLPHOSPHATASE_3"/>
    <property type="match status" value="1"/>
</dbReference>
<evidence type="ECO:0000256" key="1">
    <source>
        <dbReference type="ARBA" id="ARBA00005614"/>
    </source>
</evidence>
<comment type="similarity">
    <text evidence="1 6">Belongs to the acylphosphatase family.</text>
</comment>
<proteinExistence type="inferred from homology"/>
<dbReference type="InterPro" id="IPR017968">
    <property type="entry name" value="Acylphosphatase_CS"/>
</dbReference>
<dbReference type="PANTHER" id="PTHR10029:SF3">
    <property type="entry name" value="ACYLPHOSPHATASE-RELATED"/>
    <property type="match status" value="1"/>
</dbReference>
<dbReference type="PROSITE" id="PS00151">
    <property type="entry name" value="ACYLPHOSPHATASE_2"/>
    <property type="match status" value="1"/>
</dbReference>
<name>A0A8S1CMV2_9INSE</name>
<dbReference type="GO" id="GO:0003998">
    <property type="term" value="F:acylphosphatase activity"/>
    <property type="evidence" value="ECO:0007669"/>
    <property type="project" value="UniProtKB-EC"/>
</dbReference>
<evidence type="ECO:0000256" key="5">
    <source>
        <dbReference type="PROSITE-ProRule" id="PRU00520"/>
    </source>
</evidence>
<comment type="catalytic activity">
    <reaction evidence="4 5">
        <text>an acyl phosphate + H2O = a carboxylate + phosphate + H(+)</text>
        <dbReference type="Rhea" id="RHEA:14965"/>
        <dbReference type="ChEBI" id="CHEBI:15377"/>
        <dbReference type="ChEBI" id="CHEBI:15378"/>
        <dbReference type="ChEBI" id="CHEBI:29067"/>
        <dbReference type="ChEBI" id="CHEBI:43474"/>
        <dbReference type="ChEBI" id="CHEBI:59918"/>
        <dbReference type="EC" id="3.6.1.7"/>
    </reaction>
</comment>
<dbReference type="EMBL" id="CADEPI010000050">
    <property type="protein sequence ID" value="CAB3370201.1"/>
    <property type="molecule type" value="Genomic_DNA"/>
</dbReference>
<dbReference type="InterPro" id="IPR036046">
    <property type="entry name" value="Acylphosphatase-like_dom_sf"/>
</dbReference>
<evidence type="ECO:0000313" key="8">
    <source>
        <dbReference type="EMBL" id="CAB3370201.1"/>
    </source>
</evidence>
<keyword evidence="9" id="KW-1185">Reference proteome</keyword>
<dbReference type="EC" id="3.6.1.7" evidence="2 5"/>
<gene>
    <name evidence="8" type="ORF">CLODIP_2_CD12168</name>
</gene>
<dbReference type="InterPro" id="IPR001792">
    <property type="entry name" value="Acylphosphatase-like_dom"/>
</dbReference>
<evidence type="ECO:0000256" key="4">
    <source>
        <dbReference type="ARBA" id="ARBA00047645"/>
    </source>
</evidence>
<comment type="caution">
    <text evidence="8">The sequence shown here is derived from an EMBL/GenBank/DDBJ whole genome shotgun (WGS) entry which is preliminary data.</text>
</comment>
<dbReference type="SUPFAM" id="SSF54975">
    <property type="entry name" value="Acylphosphatase/BLUF domain-like"/>
    <property type="match status" value="1"/>
</dbReference>
<dbReference type="PANTHER" id="PTHR10029">
    <property type="entry name" value="ACYLPHOSPHATASE"/>
    <property type="match status" value="1"/>
</dbReference>
<evidence type="ECO:0000256" key="6">
    <source>
        <dbReference type="RuleBase" id="RU004168"/>
    </source>
</evidence>
<dbReference type="InterPro" id="IPR020456">
    <property type="entry name" value="Acylphosphatase"/>
</dbReference>
<keyword evidence="3 5" id="KW-0378">Hydrolase</keyword>
<dbReference type="PRINTS" id="PR00112">
    <property type="entry name" value="ACYLPHPHTASE"/>
</dbReference>
<evidence type="ECO:0000259" key="7">
    <source>
        <dbReference type="PROSITE" id="PS51160"/>
    </source>
</evidence>
<reference evidence="8 9" key="1">
    <citation type="submission" date="2020-04" db="EMBL/GenBank/DDBJ databases">
        <authorList>
            <person name="Alioto T."/>
            <person name="Alioto T."/>
            <person name="Gomez Garrido J."/>
        </authorList>
    </citation>
    <scope>NUCLEOTIDE SEQUENCE [LARGE SCALE GENOMIC DNA]</scope>
</reference>
<protein>
    <recommendedName>
        <fullName evidence="2 5">acylphosphatase</fullName>
        <ecNumber evidence="2 5">3.6.1.7</ecNumber>
    </recommendedName>
</protein>
<feature type="active site" evidence="5">
    <location>
        <position position="30"/>
    </location>
</feature>
<organism evidence="8 9">
    <name type="scientific">Cloeon dipterum</name>
    <dbReference type="NCBI Taxonomy" id="197152"/>
    <lineage>
        <taxon>Eukaryota</taxon>
        <taxon>Metazoa</taxon>
        <taxon>Ecdysozoa</taxon>
        <taxon>Arthropoda</taxon>
        <taxon>Hexapoda</taxon>
        <taxon>Insecta</taxon>
        <taxon>Pterygota</taxon>
        <taxon>Palaeoptera</taxon>
        <taxon>Ephemeroptera</taxon>
        <taxon>Pisciforma</taxon>
        <taxon>Baetidae</taxon>
        <taxon>Cloeon</taxon>
    </lineage>
</organism>
<sequence length="113" mass="12917">MDWSEHSPLNGELISVDFEVFGKVQGVSYRKYAVAAAEKFNVRGWCKNTAKGSVRGNIEGPKAQVYLMKDWIRNEGSPYSKTESVEFGMEINIPSYKYTDFSSMEEEDKEEEN</sequence>
<dbReference type="FunFam" id="3.30.70.100:FF:000011">
    <property type="entry name" value="Acylphosphatase"/>
    <property type="match status" value="1"/>
</dbReference>
<dbReference type="AlphaFoldDB" id="A0A8S1CMV2"/>
<evidence type="ECO:0000313" key="9">
    <source>
        <dbReference type="Proteomes" id="UP000494165"/>
    </source>
</evidence>
<accession>A0A8S1CMV2</accession>